<proteinExistence type="predicted"/>
<accession>A0ACC7P6J2</accession>
<evidence type="ECO:0000313" key="2">
    <source>
        <dbReference type="Proteomes" id="UP001631969"/>
    </source>
</evidence>
<dbReference type="EMBL" id="JBJURJ010000024">
    <property type="protein sequence ID" value="MFM9331961.1"/>
    <property type="molecule type" value="Genomic_DNA"/>
</dbReference>
<name>A0ACC7P6J2_9BACL</name>
<comment type="caution">
    <text evidence="1">The sequence shown here is derived from an EMBL/GenBank/DDBJ whole genome shotgun (WGS) entry which is preliminary data.</text>
</comment>
<sequence>MRKLARLSAVFCFASALAITSACGGNNGNNASGNHASNNQSGNNVSANNAGSQQPSSSPYSSGSSAVDNLSILSGSPGPVALPSAQGEASIPLKNANGEEYVEAEQLVRMVGYRFKWDNNKQTMKFGDNDAAFELNLDSVEARREDDRLQLKTPPRMIDGVPCIPLSAVSDLLADDLVFAKEGQSLVLKPSPEQIPLKVDEDAPLPEGSALDFGDDAEDPYKQAAADISAAAVPDKLDLLEEAIPAAALKDINIPALIARARTYLGVRYEFGAPPYPENGTFDCSSYTAYLFDKYGISLPRTARAQGKLGTSVSRSSLRVGDLLYFYVPGRFQTNKTVGHVGIYVGNRNMIHASPEPKDGVQITSIDKAYWKRTFLFAKRIAE</sequence>
<protein>
    <submittedName>
        <fullName evidence="1">NlpC/P60 family protein</fullName>
    </submittedName>
</protein>
<organism evidence="1 2">
    <name type="scientific">Paenibacillus mesotrionivorans</name>
    <dbReference type="NCBI Taxonomy" id="3160968"/>
    <lineage>
        <taxon>Bacteria</taxon>
        <taxon>Bacillati</taxon>
        <taxon>Bacillota</taxon>
        <taxon>Bacilli</taxon>
        <taxon>Bacillales</taxon>
        <taxon>Paenibacillaceae</taxon>
        <taxon>Paenibacillus</taxon>
    </lineage>
</organism>
<keyword evidence="2" id="KW-1185">Reference proteome</keyword>
<dbReference type="Proteomes" id="UP001631969">
    <property type="component" value="Unassembled WGS sequence"/>
</dbReference>
<reference evidence="1" key="1">
    <citation type="submission" date="2024-12" db="EMBL/GenBank/DDBJ databases">
        <authorList>
            <person name="Wu N."/>
        </authorList>
    </citation>
    <scope>NUCLEOTIDE SEQUENCE</scope>
    <source>
        <strain evidence="1">P15</strain>
    </source>
</reference>
<evidence type="ECO:0000313" key="1">
    <source>
        <dbReference type="EMBL" id="MFM9331961.1"/>
    </source>
</evidence>
<gene>
    <name evidence="1" type="ORF">ACI1P1_27055</name>
</gene>